<feature type="domain" description="CMP/dCMP-type deaminase" evidence="1">
    <location>
        <begin position="11"/>
        <end position="123"/>
    </location>
</feature>
<dbReference type="PANTHER" id="PTHR11079:SF179">
    <property type="entry name" value="TRNA(ADENINE(34)) DEAMINASE, CHLOROPLASTIC"/>
    <property type="match status" value="1"/>
</dbReference>
<evidence type="ECO:0000313" key="3">
    <source>
        <dbReference type="Proteomes" id="UP000245999"/>
    </source>
</evidence>
<organism evidence="2 3">
    <name type="scientific">Hymenobacter nivis</name>
    <dbReference type="NCBI Taxonomy" id="1850093"/>
    <lineage>
        <taxon>Bacteria</taxon>
        <taxon>Pseudomonadati</taxon>
        <taxon>Bacteroidota</taxon>
        <taxon>Cytophagia</taxon>
        <taxon>Cytophagales</taxon>
        <taxon>Hymenobacteraceae</taxon>
        <taxon>Hymenobacter</taxon>
    </lineage>
</organism>
<dbReference type="RefSeq" id="WP_109657888.1">
    <property type="nucleotide sequence ID" value="NZ_CP029145.1"/>
</dbReference>
<proteinExistence type="predicted"/>
<dbReference type="AlphaFoldDB" id="A0A2Z3GTW2"/>
<reference evidence="3" key="1">
    <citation type="submission" date="2018-04" db="EMBL/GenBank/DDBJ databases">
        <title>Complete genome of Antarctic heterotrophic bacterium Hymenobacter nivis.</title>
        <authorList>
            <person name="Terashima M."/>
        </authorList>
    </citation>
    <scope>NUCLEOTIDE SEQUENCE [LARGE SCALE GENOMIC DNA]</scope>
    <source>
        <strain evidence="3">NBRC 111535</strain>
    </source>
</reference>
<dbReference type="SUPFAM" id="SSF53927">
    <property type="entry name" value="Cytidine deaminase-like"/>
    <property type="match status" value="1"/>
</dbReference>
<protein>
    <submittedName>
        <fullName evidence="2">Nucleoside deaminase</fullName>
    </submittedName>
</protein>
<dbReference type="PANTHER" id="PTHR11079">
    <property type="entry name" value="CYTOSINE DEAMINASE FAMILY MEMBER"/>
    <property type="match status" value="1"/>
</dbReference>
<dbReference type="EMBL" id="CP029145">
    <property type="protein sequence ID" value="AWM34866.1"/>
    <property type="molecule type" value="Genomic_DNA"/>
</dbReference>
<name>A0A2Z3GTW2_9BACT</name>
<dbReference type="InterPro" id="IPR016193">
    <property type="entry name" value="Cytidine_deaminase-like"/>
</dbReference>
<dbReference type="OrthoDB" id="9802676at2"/>
<dbReference type="KEGG" id="hnv:DDQ68_20040"/>
<dbReference type="Pfam" id="PF00383">
    <property type="entry name" value="dCMP_cyt_deam_1"/>
    <property type="match status" value="1"/>
</dbReference>
<evidence type="ECO:0000313" key="2">
    <source>
        <dbReference type="EMBL" id="AWM34866.1"/>
    </source>
</evidence>
<sequence length="170" mass="17917">MHPSLTPADLLHLRHCLALATEALQAGDEPFGSILVGAGGEVLAQARNRVNELNHLAHPELELAQWAAAHLTPAARASATLYTSGEHCPMCAAAHGWVGLGKIVYLSSGEQLTQWLSELGVPEAPIRFVPVQDIIRAAEVAGPASGELLQAIKDLHVAYHTQPPGTAGRP</sequence>
<dbReference type="Gene3D" id="3.40.140.10">
    <property type="entry name" value="Cytidine Deaminase, domain 2"/>
    <property type="match status" value="1"/>
</dbReference>
<dbReference type="PROSITE" id="PS51747">
    <property type="entry name" value="CYT_DCMP_DEAMINASES_2"/>
    <property type="match status" value="1"/>
</dbReference>
<evidence type="ECO:0000259" key="1">
    <source>
        <dbReference type="PROSITE" id="PS51747"/>
    </source>
</evidence>
<dbReference type="Proteomes" id="UP000245999">
    <property type="component" value="Chromosome"/>
</dbReference>
<gene>
    <name evidence="2" type="ORF">DDQ68_20040</name>
</gene>
<dbReference type="CDD" id="cd01285">
    <property type="entry name" value="nucleoside_deaminase"/>
    <property type="match status" value="1"/>
</dbReference>
<dbReference type="GO" id="GO:0046872">
    <property type="term" value="F:metal ion binding"/>
    <property type="evidence" value="ECO:0007669"/>
    <property type="project" value="UniProtKB-KW"/>
</dbReference>
<keyword evidence="3" id="KW-1185">Reference proteome</keyword>
<dbReference type="InterPro" id="IPR002125">
    <property type="entry name" value="CMP_dCMP_dom"/>
</dbReference>
<dbReference type="GO" id="GO:0052717">
    <property type="term" value="F:tRNA-specific adenosine-34 deaminase activity"/>
    <property type="evidence" value="ECO:0007669"/>
    <property type="project" value="UniProtKB-EC"/>
</dbReference>
<dbReference type="GO" id="GO:0002100">
    <property type="term" value="P:tRNA wobble adenosine to inosine editing"/>
    <property type="evidence" value="ECO:0007669"/>
    <property type="project" value="InterPro"/>
</dbReference>
<accession>A0A2Z3GTW2</accession>